<dbReference type="Gene3D" id="3.20.20.150">
    <property type="entry name" value="Divalent-metal-dependent TIM barrel enzymes"/>
    <property type="match status" value="1"/>
</dbReference>
<accession>A0A8J8M8L8</accession>
<reference evidence="2 3" key="1">
    <citation type="submission" date="2020-07" db="EMBL/GenBank/DDBJ databases">
        <title>Vallitalea guaymasensis genome.</title>
        <authorList>
            <person name="Postec A."/>
        </authorList>
    </citation>
    <scope>NUCLEOTIDE SEQUENCE [LARGE SCALE GENOMIC DNA]</scope>
    <source>
        <strain evidence="2 3">Ra1766G1</strain>
    </source>
</reference>
<organism evidence="2 3">
    <name type="scientific">Vallitalea guaymasensis</name>
    <dbReference type="NCBI Taxonomy" id="1185412"/>
    <lineage>
        <taxon>Bacteria</taxon>
        <taxon>Bacillati</taxon>
        <taxon>Bacillota</taxon>
        <taxon>Clostridia</taxon>
        <taxon>Lachnospirales</taxon>
        <taxon>Vallitaleaceae</taxon>
        <taxon>Vallitalea</taxon>
    </lineage>
</organism>
<dbReference type="Pfam" id="PF01261">
    <property type="entry name" value="AP_endonuc_2"/>
    <property type="match status" value="1"/>
</dbReference>
<dbReference type="AlphaFoldDB" id="A0A8J8M8L8"/>
<name>A0A8J8M8L8_9FIRM</name>
<dbReference type="InterPro" id="IPR036237">
    <property type="entry name" value="Xyl_isomerase-like_sf"/>
</dbReference>
<evidence type="ECO:0000313" key="2">
    <source>
        <dbReference type="EMBL" id="QUH28336.1"/>
    </source>
</evidence>
<protein>
    <submittedName>
        <fullName evidence="2">TIM barrel protein</fullName>
    </submittedName>
</protein>
<dbReference type="InterPro" id="IPR050312">
    <property type="entry name" value="IolE/XylAMocC-like"/>
</dbReference>
<dbReference type="Proteomes" id="UP000677305">
    <property type="component" value="Chromosome"/>
</dbReference>
<dbReference type="PANTHER" id="PTHR12110">
    <property type="entry name" value="HYDROXYPYRUVATE ISOMERASE"/>
    <property type="match status" value="1"/>
</dbReference>
<dbReference type="RefSeq" id="WP_212692579.1">
    <property type="nucleotide sequence ID" value="NZ_CP058561.1"/>
</dbReference>
<dbReference type="InterPro" id="IPR013022">
    <property type="entry name" value="Xyl_isomerase-like_TIM-brl"/>
</dbReference>
<keyword evidence="3" id="KW-1185">Reference proteome</keyword>
<dbReference type="SUPFAM" id="SSF51658">
    <property type="entry name" value="Xylose isomerase-like"/>
    <property type="match status" value="1"/>
</dbReference>
<evidence type="ECO:0000259" key="1">
    <source>
        <dbReference type="Pfam" id="PF01261"/>
    </source>
</evidence>
<dbReference type="KEGG" id="vgu:HYG85_05150"/>
<dbReference type="PANTHER" id="PTHR12110:SF41">
    <property type="entry name" value="INOSOSE DEHYDRATASE"/>
    <property type="match status" value="1"/>
</dbReference>
<feature type="domain" description="Xylose isomerase-like TIM barrel" evidence="1">
    <location>
        <begin position="29"/>
        <end position="302"/>
    </location>
</feature>
<evidence type="ECO:0000313" key="3">
    <source>
        <dbReference type="Proteomes" id="UP000677305"/>
    </source>
</evidence>
<sequence>MSFKIASAPCCWGVEDANNPNNPPWQKVLDEASTAGYKGIELGPFGYLPQDAKMLYEELSKRNLEIVAGTLYDNLVSPDNYENVLNKTHITCKLISELPKASTISGQHYKTPYLVIIDEVNKIRSPFAGHPDKAPRLSPKDWKLMMKHIHEISRIASEQYGIRSVIHPHAGGYIEYEDETINLLNDISSDIAGLCLDTGHLYYACMNPVEWLGKYAERLDYVHFKDINQTIYEDVINRKIGFFEACKEKVMCPIGQGIIDYKAIKDKLEEIHYKGWITIEQERDPLDADGSLNDIKKSREYLSNLGY</sequence>
<dbReference type="EMBL" id="CP058561">
    <property type="protein sequence ID" value="QUH28336.1"/>
    <property type="molecule type" value="Genomic_DNA"/>
</dbReference>
<proteinExistence type="predicted"/>
<gene>
    <name evidence="2" type="ORF">HYG85_05150</name>
</gene>